<evidence type="ECO:0000259" key="1">
    <source>
        <dbReference type="PROSITE" id="PS51746"/>
    </source>
</evidence>
<accession>A0A5A5U1L7</accession>
<dbReference type="EMBL" id="BJJW01000006">
    <property type="protein sequence ID" value="GDZ83946.1"/>
    <property type="molecule type" value="Genomic_DNA"/>
</dbReference>
<dbReference type="PROSITE" id="PS51746">
    <property type="entry name" value="PPM_2"/>
    <property type="match status" value="1"/>
</dbReference>
<comment type="caution">
    <text evidence="2">The sequence shown here is derived from an EMBL/GenBank/DDBJ whole genome shotgun (WGS) entry which is preliminary data.</text>
</comment>
<evidence type="ECO:0000313" key="3">
    <source>
        <dbReference type="Proteomes" id="UP000323274"/>
    </source>
</evidence>
<dbReference type="SUPFAM" id="SSF81606">
    <property type="entry name" value="PP2C-like"/>
    <property type="match status" value="1"/>
</dbReference>
<dbReference type="SMART" id="SM00332">
    <property type="entry name" value="PP2Cc"/>
    <property type="match status" value="1"/>
</dbReference>
<dbReference type="PANTHER" id="PTHR47992">
    <property type="entry name" value="PROTEIN PHOSPHATASE"/>
    <property type="match status" value="1"/>
</dbReference>
<dbReference type="InterPro" id="IPR015655">
    <property type="entry name" value="PP2C"/>
</dbReference>
<dbReference type="SMART" id="SM00331">
    <property type="entry name" value="PP2C_SIG"/>
    <property type="match status" value="1"/>
</dbReference>
<dbReference type="GeneID" id="61102557"/>
<organism evidence="2 3">
    <name type="scientific">Leuconostoc citreum</name>
    <dbReference type="NCBI Taxonomy" id="33964"/>
    <lineage>
        <taxon>Bacteria</taxon>
        <taxon>Bacillati</taxon>
        <taxon>Bacillota</taxon>
        <taxon>Bacilli</taxon>
        <taxon>Lactobacillales</taxon>
        <taxon>Lactobacillaceae</taxon>
        <taxon>Leuconostoc</taxon>
    </lineage>
</organism>
<dbReference type="AlphaFoldDB" id="A0A5A5U1L7"/>
<dbReference type="Proteomes" id="UP000323274">
    <property type="component" value="Unassembled WGS sequence"/>
</dbReference>
<name>A0A5A5U1L7_LEUCI</name>
<dbReference type="Gene3D" id="3.60.40.10">
    <property type="entry name" value="PPM-type phosphatase domain"/>
    <property type="match status" value="1"/>
</dbReference>
<evidence type="ECO:0000313" key="2">
    <source>
        <dbReference type="EMBL" id="GDZ83946.1"/>
    </source>
</evidence>
<protein>
    <submittedName>
        <fullName evidence="2">Protein phosphatase</fullName>
    </submittedName>
</protein>
<sequence>MQIAFHTDSGIKRQENQDYVGAFTNQVNRVMVMVADGVTSTEGGDVASAMAVEHFGHAWEQTTCNSMLAISTWLKETAVYVNDVILAASQRYEDLNRMATTLVLAVIFDDQIIIGNLGDSKAFLLHKNRLKQISFDHNLRNELLRAGTITKKAAEELPNGDSVTRFLGVDDQTNIEIDQHPFLQKDMLFLTSDGITKVLSNTNIKRIMQEKISLDLRAKKLIASANQQGAPDNVTALLVSRDDEKDTN</sequence>
<proteinExistence type="predicted"/>
<gene>
    <name evidence="2" type="ORF">LCIT_11880</name>
</gene>
<dbReference type="GO" id="GO:0004722">
    <property type="term" value="F:protein serine/threonine phosphatase activity"/>
    <property type="evidence" value="ECO:0007669"/>
    <property type="project" value="InterPro"/>
</dbReference>
<dbReference type="InterPro" id="IPR001932">
    <property type="entry name" value="PPM-type_phosphatase-like_dom"/>
</dbReference>
<dbReference type="Pfam" id="PF13672">
    <property type="entry name" value="PP2C_2"/>
    <property type="match status" value="1"/>
</dbReference>
<reference evidence="2 3" key="1">
    <citation type="submission" date="2019-04" db="EMBL/GenBank/DDBJ databases">
        <title>A pseudo-fructophilic Leuconostoc citreum strain F192-5 isolated from peel of satsuma mandarin: the first report for isolation and characterization of strain-dependent fructophilic-like characteristics.</title>
        <authorList>
            <person name="Maeno S."/>
            <person name="Tanizawa Y."/>
            <person name="Kajikawa A."/>
            <person name="Kanesaki Y."/>
            <person name="Kubota E."/>
            <person name="Arita M."/>
            <person name="Leon D."/>
            <person name="Endo A."/>
        </authorList>
    </citation>
    <scope>NUCLEOTIDE SEQUENCE [LARGE SCALE GENOMIC DNA]</scope>
    <source>
        <strain evidence="2 3">F192-5</strain>
    </source>
</reference>
<dbReference type="CDD" id="cd00143">
    <property type="entry name" value="PP2Cc"/>
    <property type="match status" value="1"/>
</dbReference>
<feature type="domain" description="PPM-type phosphatase" evidence="1">
    <location>
        <begin position="2"/>
        <end position="241"/>
    </location>
</feature>
<dbReference type="RefSeq" id="WP_004904279.1">
    <property type="nucleotide sequence ID" value="NZ_BJJW01000006.1"/>
</dbReference>
<dbReference type="InterPro" id="IPR036457">
    <property type="entry name" value="PPM-type-like_dom_sf"/>
</dbReference>